<reference evidence="1 2" key="1">
    <citation type="journal article" date="2019" name="Nat. Ecol. Evol.">
        <title>Megaphylogeny resolves global patterns of mushroom evolution.</title>
        <authorList>
            <person name="Varga T."/>
            <person name="Krizsan K."/>
            <person name="Foldi C."/>
            <person name="Dima B."/>
            <person name="Sanchez-Garcia M."/>
            <person name="Sanchez-Ramirez S."/>
            <person name="Szollosi G.J."/>
            <person name="Szarkandi J.G."/>
            <person name="Papp V."/>
            <person name="Albert L."/>
            <person name="Andreopoulos W."/>
            <person name="Angelini C."/>
            <person name="Antonin V."/>
            <person name="Barry K.W."/>
            <person name="Bougher N.L."/>
            <person name="Buchanan P."/>
            <person name="Buyck B."/>
            <person name="Bense V."/>
            <person name="Catcheside P."/>
            <person name="Chovatia M."/>
            <person name="Cooper J."/>
            <person name="Damon W."/>
            <person name="Desjardin D."/>
            <person name="Finy P."/>
            <person name="Geml J."/>
            <person name="Haridas S."/>
            <person name="Hughes K."/>
            <person name="Justo A."/>
            <person name="Karasinski D."/>
            <person name="Kautmanova I."/>
            <person name="Kiss B."/>
            <person name="Kocsube S."/>
            <person name="Kotiranta H."/>
            <person name="LaButti K.M."/>
            <person name="Lechner B.E."/>
            <person name="Liimatainen K."/>
            <person name="Lipzen A."/>
            <person name="Lukacs Z."/>
            <person name="Mihaltcheva S."/>
            <person name="Morgado L.N."/>
            <person name="Niskanen T."/>
            <person name="Noordeloos M.E."/>
            <person name="Ohm R.A."/>
            <person name="Ortiz-Santana B."/>
            <person name="Ovrebo C."/>
            <person name="Racz N."/>
            <person name="Riley R."/>
            <person name="Savchenko A."/>
            <person name="Shiryaev A."/>
            <person name="Soop K."/>
            <person name="Spirin V."/>
            <person name="Szebenyi C."/>
            <person name="Tomsovsky M."/>
            <person name="Tulloss R.E."/>
            <person name="Uehling J."/>
            <person name="Grigoriev I.V."/>
            <person name="Vagvolgyi C."/>
            <person name="Papp T."/>
            <person name="Martin F.M."/>
            <person name="Miettinen O."/>
            <person name="Hibbett D.S."/>
            <person name="Nagy L.G."/>
        </authorList>
    </citation>
    <scope>NUCLEOTIDE SEQUENCE [LARGE SCALE GENOMIC DNA]</scope>
    <source>
        <strain evidence="1 2">NL-1719</strain>
    </source>
</reference>
<evidence type="ECO:0000313" key="2">
    <source>
        <dbReference type="Proteomes" id="UP000308600"/>
    </source>
</evidence>
<accession>A0ACD3A9A1</accession>
<keyword evidence="2" id="KW-1185">Reference proteome</keyword>
<gene>
    <name evidence="1" type="ORF">BDN72DRAFT_747171</name>
</gene>
<organism evidence="1 2">
    <name type="scientific">Pluteus cervinus</name>
    <dbReference type="NCBI Taxonomy" id="181527"/>
    <lineage>
        <taxon>Eukaryota</taxon>
        <taxon>Fungi</taxon>
        <taxon>Dikarya</taxon>
        <taxon>Basidiomycota</taxon>
        <taxon>Agaricomycotina</taxon>
        <taxon>Agaricomycetes</taxon>
        <taxon>Agaricomycetidae</taxon>
        <taxon>Agaricales</taxon>
        <taxon>Pluteineae</taxon>
        <taxon>Pluteaceae</taxon>
        <taxon>Pluteus</taxon>
    </lineage>
</organism>
<protein>
    <submittedName>
        <fullName evidence="1">Uncharacterized protein</fullName>
    </submittedName>
</protein>
<feature type="non-terminal residue" evidence="1">
    <location>
        <position position="181"/>
    </location>
</feature>
<evidence type="ECO:0000313" key="1">
    <source>
        <dbReference type="EMBL" id="TFK62191.1"/>
    </source>
</evidence>
<proteinExistence type="predicted"/>
<dbReference type="EMBL" id="ML208599">
    <property type="protein sequence ID" value="TFK62191.1"/>
    <property type="molecule type" value="Genomic_DNA"/>
</dbReference>
<name>A0ACD3A9A1_9AGAR</name>
<sequence length="181" mass="20118">LFPQQELDLINPSLQAMILDAQIMLCSAIAESHNGYAPLATQMYNGRVGRPRIEFDRDFLEWAIRHRSVSGIAEFLEVSSRTVRRALLDLGLAEPGQNPFPSVCASVVILCFAPASEGISDEELDFVISQLKKTYHRTGLIRWRIVVHGFIDGYSRLVTGLQASDNNRGATVLNLFLKSSV</sequence>
<feature type="non-terminal residue" evidence="1">
    <location>
        <position position="1"/>
    </location>
</feature>
<dbReference type="Proteomes" id="UP000308600">
    <property type="component" value="Unassembled WGS sequence"/>
</dbReference>